<organism evidence="1">
    <name type="scientific">hydrothermal vent metagenome</name>
    <dbReference type="NCBI Taxonomy" id="652676"/>
    <lineage>
        <taxon>unclassified sequences</taxon>
        <taxon>metagenomes</taxon>
        <taxon>ecological metagenomes</taxon>
    </lineage>
</organism>
<evidence type="ECO:0000313" key="1">
    <source>
        <dbReference type="EMBL" id="VAV89192.1"/>
    </source>
</evidence>
<sequence length="53" mass="5872">MLHGAHLFGPSYRRLMGTTTSPDRTRLHAAERAWCAEATTAIDLTIDVHGLDH</sequence>
<feature type="non-terminal residue" evidence="1">
    <location>
        <position position="53"/>
    </location>
</feature>
<name>A0A3B0RA61_9ZZZZ</name>
<reference evidence="1" key="1">
    <citation type="submission" date="2018-06" db="EMBL/GenBank/DDBJ databases">
        <authorList>
            <person name="Zhirakovskaya E."/>
        </authorList>
    </citation>
    <scope>NUCLEOTIDE SEQUENCE</scope>
</reference>
<dbReference type="EMBL" id="UOEI01000009">
    <property type="protein sequence ID" value="VAV89192.1"/>
    <property type="molecule type" value="Genomic_DNA"/>
</dbReference>
<accession>A0A3B0RA61</accession>
<protein>
    <submittedName>
        <fullName evidence="1">Uncharacterized protein</fullName>
    </submittedName>
</protein>
<gene>
    <name evidence="1" type="ORF">MNBD_ACTINO01-926</name>
</gene>
<proteinExistence type="predicted"/>
<dbReference type="AlphaFoldDB" id="A0A3B0RA61"/>